<dbReference type="Proteomes" id="UP000481153">
    <property type="component" value="Unassembled WGS sequence"/>
</dbReference>
<evidence type="ECO:0000313" key="2">
    <source>
        <dbReference type="Proteomes" id="UP000481153"/>
    </source>
</evidence>
<name>A0A6G0XUC5_9STRA</name>
<dbReference type="EMBL" id="VJMJ01000012">
    <property type="protein sequence ID" value="KAF0744046.1"/>
    <property type="molecule type" value="Genomic_DNA"/>
</dbReference>
<proteinExistence type="predicted"/>
<accession>A0A6G0XUC5</accession>
<dbReference type="PANTHER" id="PTHR34365:SF7">
    <property type="entry name" value="GLYCINE-RICH DOMAIN-CONTAINING PROTEIN 1"/>
    <property type="match status" value="1"/>
</dbReference>
<dbReference type="AlphaFoldDB" id="A0A6G0XUC5"/>
<keyword evidence="2" id="KW-1185">Reference proteome</keyword>
<dbReference type="InterPro" id="IPR009836">
    <property type="entry name" value="GRDP-like"/>
</dbReference>
<dbReference type="Pfam" id="PF07173">
    <property type="entry name" value="GRDP-like"/>
    <property type="match status" value="1"/>
</dbReference>
<organism evidence="1 2">
    <name type="scientific">Aphanomyces euteiches</name>
    <dbReference type="NCBI Taxonomy" id="100861"/>
    <lineage>
        <taxon>Eukaryota</taxon>
        <taxon>Sar</taxon>
        <taxon>Stramenopiles</taxon>
        <taxon>Oomycota</taxon>
        <taxon>Saprolegniomycetes</taxon>
        <taxon>Saprolegniales</taxon>
        <taxon>Verrucalvaceae</taxon>
        <taxon>Aphanomyces</taxon>
    </lineage>
</organism>
<comment type="caution">
    <text evidence="1">The sequence shown here is derived from an EMBL/GenBank/DDBJ whole genome shotgun (WGS) entry which is preliminary data.</text>
</comment>
<protein>
    <submittedName>
        <fullName evidence="1">Uncharacterized protein</fullName>
    </submittedName>
</protein>
<gene>
    <name evidence="1" type="ORF">Ae201684_001679</name>
</gene>
<dbReference type="VEuPathDB" id="FungiDB:AeMF1_015290"/>
<reference evidence="1 2" key="1">
    <citation type="submission" date="2019-07" db="EMBL/GenBank/DDBJ databases">
        <title>Genomics analysis of Aphanomyces spp. identifies a new class of oomycete effector associated with host adaptation.</title>
        <authorList>
            <person name="Gaulin E."/>
        </authorList>
    </citation>
    <scope>NUCLEOTIDE SEQUENCE [LARGE SCALE GENOMIC DNA]</scope>
    <source>
        <strain evidence="1 2">ATCC 201684</strain>
    </source>
</reference>
<sequence length="623" mass="70848">MGRPTTLEVSEASSTQASEVFIPSSSAPLSRYAVDLQVKKTPLFGGNRPQYVRRRFVITGQTLKVYGENNKREHSFRVRGMAIEHVSSHYYRLRAKPWHRLDISCPSTSRMERFRRVLQLAATTPYWTPPQFDPWTNFLHVAKEINETEAAAPSNVAVSTVTVAQVQEHLNEMLAMYEFQSQCSSMLEVYSHLLNLEADYCQDRNVSNYAHTVHRLHPATYANYLRNEPKERTSIMEMYSKCPHPGCDAPISIENMYKFHIKGEDVPCSKCSNLISLAVYGLVEFVATIPEISVEQTIRGMKIVHRMVTPDFPADGKVGTFMAAFRRRLKDAVAPNLYQGSIQLQYEANMKITLNFQTSTKTFGFDLVKAMIRQLDFVNKICPNYNYWSHAEVLQASIVRYHKFMHLMKIKERKKVTVPTADIDLVWHTHQVDFQAYDDFCMKHVGYFVDHDDTIEFSGLLSGYHEALSLWFETYQEPYSTYVEYDSMDFLFPSHDCRFYGVDEPFPIEDLSYSTAVMPDEMAVASADEPPPDNLTIYVAVIGTPVKDGRVRLKYSRHSYLMAQGRLGYVHFQEREFPSIFKPKRDGMSSQHVHVGCANSYNGGCASVTQDTGGGGCGGGGCG</sequence>
<dbReference type="PANTHER" id="PTHR34365">
    <property type="entry name" value="ENOLASE (DUF1399)"/>
    <property type="match status" value="1"/>
</dbReference>
<evidence type="ECO:0000313" key="1">
    <source>
        <dbReference type="EMBL" id="KAF0744046.1"/>
    </source>
</evidence>